<organism evidence="4 5">
    <name type="scientific">Geotrypetes seraphini</name>
    <name type="common">Gaboon caecilian</name>
    <name type="synonym">Caecilia seraphini</name>
    <dbReference type="NCBI Taxonomy" id="260995"/>
    <lineage>
        <taxon>Eukaryota</taxon>
        <taxon>Metazoa</taxon>
        <taxon>Chordata</taxon>
        <taxon>Craniata</taxon>
        <taxon>Vertebrata</taxon>
        <taxon>Euteleostomi</taxon>
        <taxon>Amphibia</taxon>
        <taxon>Gymnophiona</taxon>
        <taxon>Geotrypetes</taxon>
    </lineage>
</organism>
<accession>A0A6P8SHR4</accession>
<dbReference type="RefSeq" id="XP_033816023.1">
    <property type="nucleotide sequence ID" value="XM_033960132.1"/>
</dbReference>
<keyword evidence="2" id="KW-0472">Membrane</keyword>
<dbReference type="KEGG" id="gsh:117367526"/>
<evidence type="ECO:0000313" key="4">
    <source>
        <dbReference type="Proteomes" id="UP000515159"/>
    </source>
</evidence>
<dbReference type="Proteomes" id="UP000515159">
    <property type="component" value="Chromosome 10"/>
</dbReference>
<keyword evidence="4" id="KW-1185">Reference proteome</keyword>
<protein>
    <submittedName>
        <fullName evidence="5">Golgi-associated olfactory signaling regulator isoform X1</fullName>
    </submittedName>
</protein>
<name>A0A6P8SHR4_GEOSA</name>
<dbReference type="OrthoDB" id="9947134at2759"/>
<proteinExistence type="predicted"/>
<evidence type="ECO:0000256" key="2">
    <source>
        <dbReference type="SAM" id="Phobius"/>
    </source>
</evidence>
<feature type="region of interest" description="Disordered" evidence="1">
    <location>
        <begin position="234"/>
        <end position="257"/>
    </location>
</feature>
<dbReference type="CTD" id="100507003"/>
<feature type="chain" id="PRO_5027591023" evidence="3">
    <location>
        <begin position="23"/>
        <end position="321"/>
    </location>
</feature>
<keyword evidence="3" id="KW-0732">Signal</keyword>
<feature type="transmembrane region" description="Helical" evidence="2">
    <location>
        <begin position="177"/>
        <end position="199"/>
    </location>
</feature>
<sequence length="321" mass="35919">MFSLSWLRCSCLLFVISLGCFSYDNLQFVDYPISLYSRDSYLSTLLWLRPAYCFYEKWLMDAVDPGQADKSTAAIEVQIKLADDNETYKLPQSYQVPPCSPIFQEPSAVLQFAYQMGPSIMWLNDSLVRSVLPGHSYRVRYVLYNQAKEQVAASNWSQSFQTRDSAMGQWPGMTGKVLALFLGAAGVLVCLLLLIYCFYSRSHRKEMFSHRRLYEGGFEDPGQAACTSLSTAGAGVTGDTATPGEAQTPPGVDWLGIPSHAGPHQDLHLKHQGDDTKSKLHRRKEGCINSRRSQVGWSTGHNAFTERNFGLIEQSTINVLL</sequence>
<gene>
    <name evidence="5" type="primary">GFY</name>
</gene>
<evidence type="ECO:0000256" key="1">
    <source>
        <dbReference type="SAM" id="MobiDB-lite"/>
    </source>
</evidence>
<dbReference type="GeneID" id="117367526"/>
<feature type="compositionally biased region" description="Low complexity" evidence="1">
    <location>
        <begin position="234"/>
        <end position="244"/>
    </location>
</feature>
<keyword evidence="2" id="KW-1133">Transmembrane helix</keyword>
<reference evidence="5" key="1">
    <citation type="submission" date="2025-08" db="UniProtKB">
        <authorList>
            <consortium name="RefSeq"/>
        </authorList>
    </citation>
    <scope>IDENTIFICATION</scope>
</reference>
<evidence type="ECO:0000313" key="5">
    <source>
        <dbReference type="RefSeq" id="XP_033816023.1"/>
    </source>
</evidence>
<feature type="signal peptide" evidence="3">
    <location>
        <begin position="1"/>
        <end position="22"/>
    </location>
</feature>
<dbReference type="AlphaFoldDB" id="A0A6P8SHR4"/>
<keyword evidence="2" id="KW-0812">Transmembrane</keyword>
<evidence type="ECO:0000256" key="3">
    <source>
        <dbReference type="SAM" id="SignalP"/>
    </source>
</evidence>
<dbReference type="InParanoid" id="A0A6P8SHR4"/>